<dbReference type="InterPro" id="IPR003891">
    <property type="entry name" value="Initiation_fac_eIF4g_MI"/>
</dbReference>
<dbReference type="Proteomes" id="UP001205998">
    <property type="component" value="Unassembled WGS sequence"/>
</dbReference>
<protein>
    <submittedName>
        <fullName evidence="7">Eukaryotic translation initiation factor 4 gamma 3 isoform X8</fullName>
    </submittedName>
</protein>
<evidence type="ECO:0000256" key="4">
    <source>
        <dbReference type="SAM" id="Coils"/>
    </source>
</evidence>
<evidence type="ECO:0000256" key="3">
    <source>
        <dbReference type="ARBA" id="ARBA00022917"/>
    </source>
</evidence>
<dbReference type="PROSITE" id="PS51366">
    <property type="entry name" value="MI"/>
    <property type="match status" value="1"/>
</dbReference>
<organism evidence="7 8">
    <name type="scientific">Silurus asotus</name>
    <name type="common">Amur catfish</name>
    <name type="synonym">Parasilurus asotus</name>
    <dbReference type="NCBI Taxonomy" id="30991"/>
    <lineage>
        <taxon>Eukaryota</taxon>
        <taxon>Metazoa</taxon>
        <taxon>Chordata</taxon>
        <taxon>Craniata</taxon>
        <taxon>Vertebrata</taxon>
        <taxon>Euteleostomi</taxon>
        <taxon>Actinopterygii</taxon>
        <taxon>Neopterygii</taxon>
        <taxon>Teleostei</taxon>
        <taxon>Ostariophysi</taxon>
        <taxon>Siluriformes</taxon>
        <taxon>Siluridae</taxon>
        <taxon>Silurus</taxon>
    </lineage>
</organism>
<dbReference type="PANTHER" id="PTHR23253">
    <property type="entry name" value="EUKARYOTIC TRANSLATION INITIATION FACTOR 4 GAMMA"/>
    <property type="match status" value="1"/>
</dbReference>
<dbReference type="GO" id="GO:0016281">
    <property type="term" value="C:eukaryotic translation initiation factor 4F complex"/>
    <property type="evidence" value="ECO:0007669"/>
    <property type="project" value="TreeGrafter"/>
</dbReference>
<evidence type="ECO:0000256" key="2">
    <source>
        <dbReference type="ARBA" id="ARBA00022540"/>
    </source>
</evidence>
<dbReference type="SMART" id="SM00543">
    <property type="entry name" value="MIF4G"/>
    <property type="match status" value="1"/>
</dbReference>
<evidence type="ECO:0000256" key="5">
    <source>
        <dbReference type="SAM" id="MobiDB-lite"/>
    </source>
</evidence>
<comment type="similarity">
    <text evidence="1">Belongs to the eukaryotic initiation factor 4G family.</text>
</comment>
<reference evidence="7" key="1">
    <citation type="submission" date="2018-07" db="EMBL/GenBank/DDBJ databases">
        <title>Comparative genomics of catfishes provides insights into carnivory and benthic adaptation.</title>
        <authorList>
            <person name="Zhang Y."/>
            <person name="Wang D."/>
            <person name="Peng Z."/>
            <person name="Zheng S."/>
            <person name="Shao F."/>
            <person name="Tao W."/>
        </authorList>
    </citation>
    <scope>NUCLEOTIDE SEQUENCE</scope>
    <source>
        <strain evidence="7">Chongqing</strain>
    </source>
</reference>
<accession>A0AAD5FE31</accession>
<dbReference type="Pfam" id="PF02854">
    <property type="entry name" value="MIF4G"/>
    <property type="match status" value="1"/>
</dbReference>
<dbReference type="GO" id="GO:0003729">
    <property type="term" value="F:mRNA binding"/>
    <property type="evidence" value="ECO:0007669"/>
    <property type="project" value="TreeGrafter"/>
</dbReference>
<comment type="caution">
    <text evidence="7">The sequence shown here is derived from an EMBL/GenBank/DDBJ whole genome shotgun (WGS) entry which is preliminary data.</text>
</comment>
<dbReference type="SMART" id="SM00544">
    <property type="entry name" value="MA3"/>
    <property type="match status" value="1"/>
</dbReference>
<evidence type="ECO:0000313" key="7">
    <source>
        <dbReference type="EMBL" id="KAI5612164.1"/>
    </source>
</evidence>
<evidence type="ECO:0000256" key="1">
    <source>
        <dbReference type="ARBA" id="ARBA00005775"/>
    </source>
</evidence>
<dbReference type="Pfam" id="PF02847">
    <property type="entry name" value="MA3"/>
    <property type="match status" value="1"/>
</dbReference>
<dbReference type="EMBL" id="MU564352">
    <property type="protein sequence ID" value="KAI5612164.1"/>
    <property type="molecule type" value="Genomic_DNA"/>
</dbReference>
<dbReference type="Gene3D" id="1.25.40.180">
    <property type="match status" value="3"/>
</dbReference>
<dbReference type="GO" id="GO:0003743">
    <property type="term" value="F:translation initiation factor activity"/>
    <property type="evidence" value="ECO:0007669"/>
    <property type="project" value="UniProtKB-KW"/>
</dbReference>
<dbReference type="InterPro" id="IPR016024">
    <property type="entry name" value="ARM-type_fold"/>
</dbReference>
<keyword evidence="2 7" id="KW-0396">Initiation factor</keyword>
<feature type="coiled-coil region" evidence="4">
    <location>
        <begin position="568"/>
        <end position="607"/>
    </location>
</feature>
<feature type="region of interest" description="Disordered" evidence="5">
    <location>
        <begin position="174"/>
        <end position="201"/>
    </location>
</feature>
<gene>
    <name evidence="7" type="ORF">C0J50_0832</name>
</gene>
<keyword evidence="8" id="KW-1185">Reference proteome</keyword>
<dbReference type="SUPFAM" id="SSF48371">
    <property type="entry name" value="ARM repeat"/>
    <property type="match status" value="2"/>
</dbReference>
<keyword evidence="4" id="KW-0175">Coiled coil</keyword>
<evidence type="ECO:0000313" key="8">
    <source>
        <dbReference type="Proteomes" id="UP001205998"/>
    </source>
</evidence>
<name>A0AAD5FE31_SILAS</name>
<feature type="domain" description="MI" evidence="6">
    <location>
        <begin position="826"/>
        <end position="949"/>
    </location>
</feature>
<dbReference type="PANTHER" id="PTHR23253:SF23">
    <property type="entry name" value="EUKARYOTIC TRANSLATION INITIATION FACTOR 4 GAMMA 3"/>
    <property type="match status" value="1"/>
</dbReference>
<keyword evidence="3" id="KW-0648">Protein biosynthesis</keyword>
<dbReference type="InterPro" id="IPR003890">
    <property type="entry name" value="MIF4G-like_typ-3"/>
</dbReference>
<dbReference type="AlphaFoldDB" id="A0AAD5FE31"/>
<feature type="region of interest" description="Disordered" evidence="5">
    <location>
        <begin position="280"/>
        <end position="323"/>
    </location>
</feature>
<sequence>MINWLIRDLIRMPGEEEYYYGAPFYVIPPQQYSVHPTGLNTFYNVLPGPTTPKNGMLYYNDQDVQDQSPFPMIPPLQQHPSTMRKRKTIVVRDPNQDHKDITEEIVLEAGRSWNPTLPVGNDFSVPVPLQQLDQLVENEHVYYVDRAQGPPVPADLEPDEQLESYSVPYAALDGAEKPTSSAEPVPAQAVTPTPEPVQVPSEVPASDLFAETDTASRPDDSQSLREDKPELAFQQSDFDLGPVSTTVKNYSVSPVIVEHLASAETPADEIVEQEAELLKIKPEPSSEDESNDGVISPVEDLNNTMPGPAQAVTSKPDETEPVQVPPEIPASALIAIDEPAETDTAPRPDDSQSLREFMPDCMQKPKGLPFIPDVVLRKCYQNRLPPEPQRLISRDPFFIPAFAENRSMIPNEKRAPQPNAIWRRPPPSKPLLNVPMHEEVKLKKAENAWKPRIKSSNSTEDPETQKTEKLFRTVRSILNKLTPEMFNQLMKQVKELHIDTEERLKGVVNLIFENAIDEPNFSMGYGTMCKSLAAINVPMTNKPHSNVNFQRLLLHCCQKEFEKDKTSNDVLDKKQRELEAAVSASERERLQDELEEAKNKSRRKTKGNVKFIGELFKLRLLTESIIHNCVVKLLKKNDEESLECLSILLTTAGKEMDIKKAKVQMDKYFKKMEEIVKGKKTSSRVRFMLQDVIYLRLNNWVPRRVVEGPKTIESIHMDAKMEQQEEQRIVQEKLRSMGPTRRVFSSHKAMNTVRMNSKLDPDKIPKIKKFPADDKIYFGPNFERRRLNWKNGCNEETSARATSGASVKLDAVPDLTTHKPELSEEEMEKRSKSIIEEFLHINDYKEALHCVEELDQGRMLYLFVQVGVETTLEQNQITRDHMGHLFYQLLQAGILSTSQFFKGEFSKPLLPVARAGILSAEILHLLCKQMSQTEVGALWGDSKLNWADFLPETVDVNNFITEQSQTEVGALWGDSKLNWADFLPETVDVNNFITEQVV</sequence>
<evidence type="ECO:0000259" key="6">
    <source>
        <dbReference type="PROSITE" id="PS51366"/>
    </source>
</evidence>
<dbReference type="FunFam" id="1.25.40.180:FF:000001">
    <property type="entry name" value="Eukaryotic translation initiation factor 4 gamma, 3, putative"/>
    <property type="match status" value="1"/>
</dbReference>
<proteinExistence type="inferred from homology"/>